<accession>A0A848KWD5</accession>
<reference evidence="1 2" key="1">
    <citation type="submission" date="2020-04" db="EMBL/GenBank/DDBJ databases">
        <title>Gordonia sp. nov. TBRC 11910.</title>
        <authorList>
            <person name="Suriyachadkun C."/>
        </authorList>
    </citation>
    <scope>NUCLEOTIDE SEQUENCE [LARGE SCALE GENOMIC DNA]</scope>
    <source>
        <strain evidence="1 2">TBRC 11910</strain>
    </source>
</reference>
<keyword evidence="2" id="KW-1185">Reference proteome</keyword>
<dbReference type="AlphaFoldDB" id="A0A848KWD5"/>
<dbReference type="Proteomes" id="UP000550729">
    <property type="component" value="Unassembled WGS sequence"/>
</dbReference>
<name>A0A848KWD5_9ACTN</name>
<evidence type="ECO:0000313" key="1">
    <source>
        <dbReference type="EMBL" id="NMN99777.1"/>
    </source>
</evidence>
<organism evidence="1 2">
    <name type="scientific">Gordonia asplenii</name>
    <dbReference type="NCBI Taxonomy" id="2725283"/>
    <lineage>
        <taxon>Bacteria</taxon>
        <taxon>Bacillati</taxon>
        <taxon>Actinomycetota</taxon>
        <taxon>Actinomycetes</taxon>
        <taxon>Mycobacteriales</taxon>
        <taxon>Gordoniaceae</taxon>
        <taxon>Gordonia</taxon>
    </lineage>
</organism>
<evidence type="ECO:0000313" key="2">
    <source>
        <dbReference type="Proteomes" id="UP000550729"/>
    </source>
</evidence>
<proteinExistence type="predicted"/>
<gene>
    <name evidence="1" type="ORF">HH308_00925</name>
</gene>
<sequence length="262" mass="30241">MTTDVKAMLPLYEAKMIHQYDHRWATYERDGRVRDVTLKEKEDSNFVAIPRYWVAEGEVADKLEGRWNRDWLLGWRDICRSTDERTCIATISGEHASPEGGTLLTFCDPPEAAAVILANWNSFAFDFVARQKVGGTHLKYFTMRQLPMISPSVADSITAWSQKPLKEWIFDRVTALIADNLEMRPIAEDLRGTPSSTPWNPTQRAHLRAELDAAFFHLYGIERDDVDYIMETFPIVKRKDIAEFGEYRTKRLILEAYDEMAA</sequence>
<protein>
    <submittedName>
        <fullName evidence="1">Uncharacterized protein</fullName>
    </submittedName>
</protein>
<comment type="caution">
    <text evidence="1">The sequence shown here is derived from an EMBL/GenBank/DDBJ whole genome shotgun (WGS) entry which is preliminary data.</text>
</comment>
<dbReference type="RefSeq" id="WP_170192275.1">
    <property type="nucleotide sequence ID" value="NZ_JABBNB010000001.1"/>
</dbReference>
<dbReference type="EMBL" id="JABBNB010000001">
    <property type="protein sequence ID" value="NMN99777.1"/>
    <property type="molecule type" value="Genomic_DNA"/>
</dbReference>